<dbReference type="SUPFAM" id="SSF56112">
    <property type="entry name" value="Protein kinase-like (PK-like)"/>
    <property type="match status" value="1"/>
</dbReference>
<organism evidence="2 3">
    <name type="scientific">Deinococcus rufus</name>
    <dbReference type="NCBI Taxonomy" id="2136097"/>
    <lineage>
        <taxon>Bacteria</taxon>
        <taxon>Thermotogati</taxon>
        <taxon>Deinococcota</taxon>
        <taxon>Deinococci</taxon>
        <taxon>Deinococcales</taxon>
        <taxon>Deinococcaceae</taxon>
        <taxon>Deinococcus</taxon>
    </lineage>
</organism>
<dbReference type="Gene3D" id="3.90.1200.10">
    <property type="match status" value="1"/>
</dbReference>
<gene>
    <name evidence="2" type="ORF">ACFOSB_12915</name>
</gene>
<dbReference type="Proteomes" id="UP001595803">
    <property type="component" value="Unassembled WGS sequence"/>
</dbReference>
<keyword evidence="3" id="KW-1185">Reference proteome</keyword>
<dbReference type="InterPro" id="IPR002575">
    <property type="entry name" value="Aminoglycoside_PTrfase"/>
</dbReference>
<evidence type="ECO:0000313" key="2">
    <source>
        <dbReference type="EMBL" id="MFC3833761.1"/>
    </source>
</evidence>
<proteinExistence type="predicted"/>
<dbReference type="RefSeq" id="WP_322473553.1">
    <property type="nucleotide sequence ID" value="NZ_JBHRZG010000013.1"/>
</dbReference>
<dbReference type="InterPro" id="IPR011009">
    <property type="entry name" value="Kinase-like_dom_sf"/>
</dbReference>
<feature type="domain" description="Aminoglycoside phosphotransferase" evidence="1">
    <location>
        <begin position="172"/>
        <end position="345"/>
    </location>
</feature>
<reference evidence="3" key="1">
    <citation type="journal article" date="2019" name="Int. J. Syst. Evol. Microbiol.">
        <title>The Global Catalogue of Microorganisms (GCM) 10K type strain sequencing project: providing services to taxonomists for standard genome sequencing and annotation.</title>
        <authorList>
            <consortium name="The Broad Institute Genomics Platform"/>
            <consortium name="The Broad Institute Genome Sequencing Center for Infectious Disease"/>
            <person name="Wu L."/>
            <person name="Ma J."/>
        </authorList>
    </citation>
    <scope>NUCLEOTIDE SEQUENCE [LARGE SCALE GENOMIC DNA]</scope>
    <source>
        <strain evidence="3">CCTCC AB 2017081</strain>
    </source>
</reference>
<sequence length="428" mass="47290">MTSAPTPRRETTLHLLFTQGDRAALQTLSTDQMTYFGANVREAAHGAGWPGVLLRRLHFQSHGEVDGVRRADVVWHLHADDGAALDWRPDGAWSDMQRAWITAARTPPSNVPWTHPGWHAAALAWLDEELTAQGRERSGEPAVLKHWQISLLWRVPTAAGPVYFKAVPAFFGREVEVTPLLARELEGAAPPVLAADRERGFLLLEDAGDEVSRAPDLNAVMTHVAGLQRSSIPHLPGWTLRDRGPEYVLSWLEHLHSDDMLLPGQDGGLSDDEAATLRRARPQLEAALRRLAASPIPRTLGHGDLHGGNLLTQDGRLTLLDWSDVCLTHPFLDVNPAYFFPYEQVSGDWSQHGAVLDAARDTYLEAWTDCAPPEDLRSLFADALICGELFRALGYVDGIQGAVEDKTEWAGAHLDHLRRVLTLLSRSL</sequence>
<protein>
    <submittedName>
        <fullName evidence="2">Phosphotransferase family protein</fullName>
    </submittedName>
</protein>
<evidence type="ECO:0000259" key="1">
    <source>
        <dbReference type="Pfam" id="PF01636"/>
    </source>
</evidence>
<dbReference type="Pfam" id="PF01636">
    <property type="entry name" value="APH"/>
    <property type="match status" value="1"/>
</dbReference>
<dbReference type="EMBL" id="JBHRZG010000013">
    <property type="protein sequence ID" value="MFC3833761.1"/>
    <property type="molecule type" value="Genomic_DNA"/>
</dbReference>
<accession>A0ABV7ZCC4</accession>
<comment type="caution">
    <text evidence="2">The sequence shown here is derived from an EMBL/GenBank/DDBJ whole genome shotgun (WGS) entry which is preliminary data.</text>
</comment>
<evidence type="ECO:0000313" key="3">
    <source>
        <dbReference type="Proteomes" id="UP001595803"/>
    </source>
</evidence>
<name>A0ABV7ZCC4_9DEIO</name>